<gene>
    <name evidence="1" type="ORF">FOL01_1137</name>
</gene>
<evidence type="ECO:0000313" key="1">
    <source>
        <dbReference type="EMBL" id="APS41996.1"/>
    </source>
</evidence>
<dbReference type="KEGG" id="wjo:FOL01_1137"/>
<keyword evidence="2" id="KW-1185">Reference proteome</keyword>
<evidence type="ECO:0000313" key="2">
    <source>
        <dbReference type="Proteomes" id="UP000185473"/>
    </source>
</evidence>
<dbReference type="AlphaFoldDB" id="A0A1L6RBU0"/>
<proteinExistence type="predicted"/>
<dbReference type="EMBL" id="CP014332">
    <property type="protein sequence ID" value="APS41996.1"/>
    <property type="molecule type" value="Genomic_DNA"/>
</dbReference>
<accession>A0A1L6RBU0</accession>
<organism evidence="1 2">
    <name type="scientific">Weissella jogaejeotgali</name>
    <dbReference type="NCBI Taxonomy" id="1631871"/>
    <lineage>
        <taxon>Bacteria</taxon>
        <taxon>Bacillati</taxon>
        <taxon>Bacillota</taxon>
        <taxon>Bacilli</taxon>
        <taxon>Lactobacillales</taxon>
        <taxon>Lactobacillaceae</taxon>
        <taxon>Weissella</taxon>
    </lineage>
</organism>
<dbReference type="Proteomes" id="UP000185473">
    <property type="component" value="Chromosome"/>
</dbReference>
<sequence length="50" mass="6078">MIRKDNQETTEEQQREQDIKALQDYSKFVPAEHLDTPEKLAEWLNDDDWE</sequence>
<name>A0A1L6RBU0_9LACO</name>
<reference evidence="1 2" key="1">
    <citation type="submission" date="2016-02" db="EMBL/GenBank/DDBJ databases">
        <title>Complete Genome Sequence of Weissella jogaejeotgali FOL01.</title>
        <authorList>
            <person name="Lee J.-H."/>
            <person name="Ku H.-J."/>
        </authorList>
    </citation>
    <scope>NUCLEOTIDE SEQUENCE [LARGE SCALE GENOMIC DNA]</scope>
    <source>
        <strain evidence="1 2">FOL01</strain>
    </source>
</reference>
<protein>
    <submittedName>
        <fullName evidence="1">Uncharacterized protein</fullName>
    </submittedName>
</protein>